<keyword evidence="5 8" id="KW-1133">Transmembrane helix</keyword>
<evidence type="ECO:0000256" key="4">
    <source>
        <dbReference type="ARBA" id="ARBA00022692"/>
    </source>
</evidence>
<dbReference type="InterPro" id="IPR036259">
    <property type="entry name" value="MFS_trans_sf"/>
</dbReference>
<keyword evidence="8" id="KW-0813">Transport</keyword>
<feature type="transmembrane region" description="Helical" evidence="8">
    <location>
        <begin position="93"/>
        <end position="112"/>
    </location>
</feature>
<evidence type="ECO:0000256" key="9">
    <source>
        <dbReference type="SAM" id="MobiDB-lite"/>
    </source>
</evidence>
<comment type="caution">
    <text evidence="11">The sequence shown here is derived from an EMBL/GenBank/DDBJ whole genome shotgun (WGS) entry which is preliminary data.</text>
</comment>
<feature type="transmembrane region" description="Helical" evidence="8">
    <location>
        <begin position="636"/>
        <end position="662"/>
    </location>
</feature>
<feature type="region of interest" description="Disordered" evidence="9">
    <location>
        <begin position="764"/>
        <end position="786"/>
    </location>
</feature>
<dbReference type="Proteomes" id="UP001381693">
    <property type="component" value="Unassembled WGS sequence"/>
</dbReference>
<feature type="transmembrane region" description="Helical" evidence="8">
    <location>
        <begin position="446"/>
        <end position="468"/>
    </location>
</feature>
<comment type="caution">
    <text evidence="8">Lacks conserved residue(s) required for the propagation of feature annotation.</text>
</comment>
<dbReference type="AlphaFoldDB" id="A0AAN8X766"/>
<evidence type="ECO:0000256" key="2">
    <source>
        <dbReference type="ARBA" id="ARBA00009657"/>
    </source>
</evidence>
<feature type="domain" description="Kazal-like" evidence="10">
    <location>
        <begin position="530"/>
        <end position="584"/>
    </location>
</feature>
<feature type="transmembrane region" description="Helical" evidence="8">
    <location>
        <begin position="161"/>
        <end position="183"/>
    </location>
</feature>
<keyword evidence="8" id="KW-0406">Ion transport</keyword>
<evidence type="ECO:0000313" key="12">
    <source>
        <dbReference type="Proteomes" id="UP001381693"/>
    </source>
</evidence>
<organism evidence="11 12">
    <name type="scientific">Halocaridina rubra</name>
    <name type="common">Hawaiian red shrimp</name>
    <dbReference type="NCBI Taxonomy" id="373956"/>
    <lineage>
        <taxon>Eukaryota</taxon>
        <taxon>Metazoa</taxon>
        <taxon>Ecdysozoa</taxon>
        <taxon>Arthropoda</taxon>
        <taxon>Crustacea</taxon>
        <taxon>Multicrustacea</taxon>
        <taxon>Malacostraca</taxon>
        <taxon>Eumalacostraca</taxon>
        <taxon>Eucarida</taxon>
        <taxon>Decapoda</taxon>
        <taxon>Pleocyemata</taxon>
        <taxon>Caridea</taxon>
        <taxon>Atyoidea</taxon>
        <taxon>Atyidae</taxon>
        <taxon>Halocaridina</taxon>
    </lineage>
</organism>
<dbReference type="EMBL" id="JAXCGZ010011342">
    <property type="protein sequence ID" value="KAK7075238.1"/>
    <property type="molecule type" value="Genomic_DNA"/>
</dbReference>
<feature type="transmembrane region" description="Helical" evidence="8">
    <location>
        <begin position="674"/>
        <end position="697"/>
    </location>
</feature>
<keyword evidence="6 8" id="KW-0472">Membrane</keyword>
<dbReference type="Pfam" id="PF03137">
    <property type="entry name" value="OATP"/>
    <property type="match status" value="1"/>
</dbReference>
<keyword evidence="12" id="KW-1185">Reference proteome</keyword>
<feature type="transmembrane region" description="Helical" evidence="8">
    <location>
        <begin position="329"/>
        <end position="349"/>
    </location>
</feature>
<feature type="transmembrane region" description="Helical" evidence="8">
    <location>
        <begin position="405"/>
        <end position="426"/>
    </location>
</feature>
<evidence type="ECO:0000256" key="6">
    <source>
        <dbReference type="ARBA" id="ARBA00023136"/>
    </source>
</evidence>
<dbReference type="SUPFAM" id="SSF103473">
    <property type="entry name" value="MFS general substrate transporter"/>
    <property type="match status" value="1"/>
</dbReference>
<evidence type="ECO:0000256" key="8">
    <source>
        <dbReference type="RuleBase" id="RU362056"/>
    </source>
</evidence>
<comment type="similarity">
    <text evidence="2 8">Belongs to the organo anion transporter (TC 2.A.60) family.</text>
</comment>
<feature type="transmembrane region" description="Helical" evidence="8">
    <location>
        <begin position="475"/>
        <end position="496"/>
    </location>
</feature>
<dbReference type="CDD" id="cd17336">
    <property type="entry name" value="MFS_SLCO_OATP"/>
    <property type="match status" value="1"/>
</dbReference>
<dbReference type="GO" id="GO:0015347">
    <property type="term" value="F:sodium-independent organic anion transmembrane transporter activity"/>
    <property type="evidence" value="ECO:0007669"/>
    <property type="project" value="TreeGrafter"/>
</dbReference>
<evidence type="ECO:0000313" key="11">
    <source>
        <dbReference type="EMBL" id="KAK7075238.1"/>
    </source>
</evidence>
<dbReference type="GO" id="GO:0016323">
    <property type="term" value="C:basolateral plasma membrane"/>
    <property type="evidence" value="ECO:0007669"/>
    <property type="project" value="TreeGrafter"/>
</dbReference>
<dbReference type="InterPro" id="IPR036058">
    <property type="entry name" value="Kazal_dom_sf"/>
</dbReference>
<evidence type="ECO:0000256" key="1">
    <source>
        <dbReference type="ARBA" id="ARBA00004651"/>
    </source>
</evidence>
<dbReference type="GO" id="GO:0006811">
    <property type="term" value="P:monoatomic ion transport"/>
    <property type="evidence" value="ECO:0007669"/>
    <property type="project" value="UniProtKB-KW"/>
</dbReference>
<keyword evidence="4 8" id="KW-0812">Transmembrane</keyword>
<dbReference type="InterPro" id="IPR002350">
    <property type="entry name" value="Kazal_dom"/>
</dbReference>
<feature type="transmembrane region" description="Helical" evidence="8">
    <location>
        <begin position="132"/>
        <end position="154"/>
    </location>
</feature>
<evidence type="ECO:0000259" key="10">
    <source>
        <dbReference type="PROSITE" id="PS51465"/>
    </source>
</evidence>
<evidence type="ECO:0000256" key="3">
    <source>
        <dbReference type="ARBA" id="ARBA00022475"/>
    </source>
</evidence>
<reference evidence="11 12" key="1">
    <citation type="submission" date="2023-11" db="EMBL/GenBank/DDBJ databases">
        <title>Halocaridina rubra genome assembly.</title>
        <authorList>
            <person name="Smith C."/>
        </authorList>
    </citation>
    <scope>NUCLEOTIDE SEQUENCE [LARGE SCALE GENOMIC DNA]</scope>
    <source>
        <strain evidence="11">EP-1</strain>
        <tissue evidence="11">Whole</tissue>
    </source>
</reference>
<dbReference type="PROSITE" id="PS00282">
    <property type="entry name" value="KAZAL_1"/>
    <property type="match status" value="1"/>
</dbReference>
<evidence type="ECO:0000256" key="7">
    <source>
        <dbReference type="ARBA" id="ARBA00023157"/>
    </source>
</evidence>
<dbReference type="PANTHER" id="PTHR11388:SF76">
    <property type="entry name" value="SOLUTE CARRIER ORGANIC ANION TRANSPORTER FAMILY MEMBER"/>
    <property type="match status" value="1"/>
</dbReference>
<feature type="transmembrane region" description="Helical" evidence="8">
    <location>
        <begin position="242"/>
        <end position="270"/>
    </location>
</feature>
<gene>
    <name evidence="11" type="ORF">SK128_013125</name>
</gene>
<comment type="subcellular location">
    <subcellularLocation>
        <location evidence="1 8">Cell membrane</location>
        <topology evidence="1 8">Multi-pass membrane protein</topology>
    </subcellularLocation>
</comment>
<dbReference type="PANTHER" id="PTHR11388">
    <property type="entry name" value="ORGANIC ANION TRANSPORTER"/>
    <property type="match status" value="1"/>
</dbReference>
<name>A0AAN8X766_HALRR</name>
<dbReference type="SUPFAM" id="SSF100895">
    <property type="entry name" value="Kazal-type serine protease inhibitors"/>
    <property type="match status" value="1"/>
</dbReference>
<keyword evidence="3" id="KW-1003">Cell membrane</keyword>
<sequence>MSPNDDKRDSVGLDINQEDTNLIHQHAQLLQPPADCHLLTSDVHENSKYAVEIINGDIYPRGIEEDILGPVEDTLCGLGKIRSRYLQKLARPVTYLVISSVVALVQGMFFTYSNATLSTVEKRFRLPSKVSGFTTTGNDLVQLFLSVHITYLAGQGHRPRWLAMGMIGASIGCVLAATPHFIFGEGDSTLSPSTHTEHQQANAAQFITNGNISDSSGLFCQSVNSSIDDCYKDTAHVGTEQYTVVILLLIAQMLAGFASMLYYTVGYSYLDEAVCKDRVPLFLAVSGSLRILGPVCGYSMAAWSLSYWVNPLQPPSLSPTHPGWIGAWWIGYLVIGTTLLIITWSLLLLPKTLPGARKRALLSLKLAAKKGKEHLQKFSETLRPAKARGYGAMCPSMQRILTNKVYVLIIINQIFFWFAFFGYITFKPKYLEHQFKISAAKANQYIAGAAMAATLVGWLGTGGALTIFQPRAKYVISFMAFLSATNCILHLCMVNISCDHDLIHGMDKALRAIKSPSDHQTSHKNLFFSQELTSECLSSCTCSLKFSPVCVDGIHNYYNPCFAGCASASKQNKSTVYENCACSKNVINTLKLSNTMSVELLRETEDKSTYYHDKEINPGPESMVLDGYCSYDCSSFYMYLILTVLTKMTHAASRVPVNLILFRCVEERDKDVGLGIFNAALALFSSIPAPIVFGWAIDYSCKLWENSCNKQGFCWLYDINMYRYILHGIPAALMAGCLVTELVLLSLHKSIHFYGKEVSESSGSQDLAKRQGEQPDEMTELNTNTC</sequence>
<dbReference type="InterPro" id="IPR004156">
    <property type="entry name" value="OATP"/>
</dbReference>
<dbReference type="NCBIfam" id="TIGR00805">
    <property type="entry name" value="oat"/>
    <property type="match status" value="1"/>
</dbReference>
<dbReference type="PROSITE" id="PS51465">
    <property type="entry name" value="KAZAL_2"/>
    <property type="match status" value="1"/>
</dbReference>
<keyword evidence="7" id="KW-1015">Disulfide bond</keyword>
<proteinExistence type="inferred from homology"/>
<feature type="transmembrane region" description="Helical" evidence="8">
    <location>
        <begin position="724"/>
        <end position="747"/>
    </location>
</feature>
<protein>
    <recommendedName>
        <fullName evidence="8">Solute carrier organic anion transporter family member</fullName>
    </recommendedName>
</protein>
<evidence type="ECO:0000256" key="5">
    <source>
        <dbReference type="ARBA" id="ARBA00022989"/>
    </source>
</evidence>
<accession>A0AAN8X766</accession>
<dbReference type="GO" id="GO:0043252">
    <property type="term" value="P:sodium-independent organic anion transport"/>
    <property type="evidence" value="ECO:0007669"/>
    <property type="project" value="TreeGrafter"/>
</dbReference>
<dbReference type="Gene3D" id="1.20.1250.20">
    <property type="entry name" value="MFS general substrate transporter like domains"/>
    <property type="match status" value="1"/>
</dbReference>